<proteinExistence type="inferred from homology"/>
<sequence>MRLARRLPPLDTLISFEAVARHGSFTAAASELCLTQSAVSKQVRALEESLHLTLFHRHARGIELNEAGQQLLIDVQPLLYSLVRTVERLQQAQDANTVTVAATHAVSHHWLFPRLTAFNRAHPEIRVSIHSSNEITEDGIGDYDFGILYGEGQWPSLELAPLFAECIYPVCHVDYPVVPPESLEALLSLQLIQLDSRAWNCLDWREWFGHFGIDYQPPADALTFNQVTLVYNAALEGMGIALGWDFMVAGPIERGQLTRVGRFAYETGRHDYLVHLRHKRLSKAAQIFRDWMLDSLEASGDQAQLSS</sequence>
<dbReference type="InterPro" id="IPR036390">
    <property type="entry name" value="WH_DNA-bd_sf"/>
</dbReference>
<reference evidence="6" key="1">
    <citation type="submission" date="2021-04" db="EMBL/GenBank/DDBJ databases">
        <title>Oceanospirillales bacteria with DddD are important DMSP degraders in coastal seawater.</title>
        <authorList>
            <person name="Liu J."/>
        </authorList>
    </citation>
    <scope>NUCLEOTIDE SEQUENCE</scope>
    <source>
        <strain evidence="6">D13-1</strain>
    </source>
</reference>
<dbReference type="InterPro" id="IPR000847">
    <property type="entry name" value="LysR_HTH_N"/>
</dbReference>
<dbReference type="Proteomes" id="UP001058461">
    <property type="component" value="Chromosome"/>
</dbReference>
<dbReference type="InterPro" id="IPR005119">
    <property type="entry name" value="LysR_subst-bd"/>
</dbReference>
<dbReference type="InterPro" id="IPR058163">
    <property type="entry name" value="LysR-type_TF_proteobact-type"/>
</dbReference>
<dbReference type="SUPFAM" id="SSF46785">
    <property type="entry name" value="Winged helix' DNA-binding domain"/>
    <property type="match status" value="1"/>
</dbReference>
<comment type="similarity">
    <text evidence="1">Belongs to the LysR transcriptional regulatory family.</text>
</comment>
<keyword evidence="7" id="KW-1185">Reference proteome</keyword>
<dbReference type="PROSITE" id="PS50931">
    <property type="entry name" value="HTH_LYSR"/>
    <property type="match status" value="1"/>
</dbReference>
<dbReference type="RefSeq" id="WP_255853674.1">
    <property type="nucleotide sequence ID" value="NZ_CP073347.1"/>
</dbReference>
<evidence type="ECO:0000256" key="2">
    <source>
        <dbReference type="ARBA" id="ARBA00023015"/>
    </source>
</evidence>
<feature type="domain" description="HTH lysR-type" evidence="5">
    <location>
        <begin position="8"/>
        <end position="65"/>
    </location>
</feature>
<dbReference type="SUPFAM" id="SSF53850">
    <property type="entry name" value="Periplasmic binding protein-like II"/>
    <property type="match status" value="1"/>
</dbReference>
<dbReference type="Pfam" id="PF00126">
    <property type="entry name" value="HTH_1"/>
    <property type="match status" value="1"/>
</dbReference>
<dbReference type="PANTHER" id="PTHR30537">
    <property type="entry name" value="HTH-TYPE TRANSCRIPTIONAL REGULATOR"/>
    <property type="match status" value="1"/>
</dbReference>
<organism evidence="6 7">
    <name type="scientific">Marinobacterium rhizophilum</name>
    <dbReference type="NCBI Taxonomy" id="420402"/>
    <lineage>
        <taxon>Bacteria</taxon>
        <taxon>Pseudomonadati</taxon>
        <taxon>Pseudomonadota</taxon>
        <taxon>Gammaproteobacteria</taxon>
        <taxon>Oceanospirillales</taxon>
        <taxon>Oceanospirillaceae</taxon>
        <taxon>Marinobacterium</taxon>
    </lineage>
</organism>
<protein>
    <submittedName>
        <fullName evidence="6">LysR family transcriptional regulator</fullName>
    </submittedName>
</protein>
<keyword evidence="2" id="KW-0805">Transcription regulation</keyword>
<dbReference type="PANTHER" id="PTHR30537:SF74">
    <property type="entry name" value="HTH-TYPE TRANSCRIPTIONAL REGULATOR TRPI"/>
    <property type="match status" value="1"/>
</dbReference>
<name>A0ABY5HGZ8_9GAMM</name>
<evidence type="ECO:0000259" key="5">
    <source>
        <dbReference type="PROSITE" id="PS50931"/>
    </source>
</evidence>
<keyword evidence="4" id="KW-0804">Transcription</keyword>
<dbReference type="InterPro" id="IPR036388">
    <property type="entry name" value="WH-like_DNA-bd_sf"/>
</dbReference>
<evidence type="ECO:0000256" key="1">
    <source>
        <dbReference type="ARBA" id="ARBA00009437"/>
    </source>
</evidence>
<evidence type="ECO:0000313" key="6">
    <source>
        <dbReference type="EMBL" id="UTW11638.1"/>
    </source>
</evidence>
<evidence type="ECO:0000256" key="4">
    <source>
        <dbReference type="ARBA" id="ARBA00023163"/>
    </source>
</evidence>
<gene>
    <name evidence="6" type="ORF">KDW95_20685</name>
</gene>
<accession>A0ABY5HGZ8</accession>
<evidence type="ECO:0000313" key="7">
    <source>
        <dbReference type="Proteomes" id="UP001058461"/>
    </source>
</evidence>
<dbReference type="Pfam" id="PF03466">
    <property type="entry name" value="LysR_substrate"/>
    <property type="match status" value="1"/>
</dbReference>
<dbReference type="Gene3D" id="3.40.190.10">
    <property type="entry name" value="Periplasmic binding protein-like II"/>
    <property type="match status" value="2"/>
</dbReference>
<dbReference type="CDD" id="cd08432">
    <property type="entry name" value="PBP2_GcdR_TrpI_HvrB_AmpR_like"/>
    <property type="match status" value="1"/>
</dbReference>
<keyword evidence="3" id="KW-0238">DNA-binding</keyword>
<dbReference type="Gene3D" id="1.10.10.10">
    <property type="entry name" value="Winged helix-like DNA-binding domain superfamily/Winged helix DNA-binding domain"/>
    <property type="match status" value="1"/>
</dbReference>
<dbReference type="PRINTS" id="PR00039">
    <property type="entry name" value="HTHLYSR"/>
</dbReference>
<dbReference type="EMBL" id="CP073347">
    <property type="protein sequence ID" value="UTW11638.1"/>
    <property type="molecule type" value="Genomic_DNA"/>
</dbReference>
<evidence type="ECO:0000256" key="3">
    <source>
        <dbReference type="ARBA" id="ARBA00023125"/>
    </source>
</evidence>